<comment type="caution">
    <text evidence="2">The sequence shown here is derived from an EMBL/GenBank/DDBJ whole genome shotgun (WGS) entry which is preliminary data.</text>
</comment>
<dbReference type="OrthoDB" id="10536403at2759"/>
<evidence type="ECO:0000256" key="1">
    <source>
        <dbReference type="SAM" id="Phobius"/>
    </source>
</evidence>
<dbReference type="RefSeq" id="XP_056516968.1">
    <property type="nucleotide sequence ID" value="XM_056670595.1"/>
</dbReference>
<evidence type="ECO:0000313" key="3">
    <source>
        <dbReference type="Proteomes" id="UP001149079"/>
    </source>
</evidence>
<name>A0A9W9GIG8_9EURO</name>
<keyword evidence="1" id="KW-1133">Transmembrane helix</keyword>
<dbReference type="EMBL" id="JAPQKL010000008">
    <property type="protein sequence ID" value="KAJ5120464.1"/>
    <property type="molecule type" value="Genomic_DNA"/>
</dbReference>
<keyword evidence="3" id="KW-1185">Reference proteome</keyword>
<dbReference type="Proteomes" id="UP001149079">
    <property type="component" value="Unassembled WGS sequence"/>
</dbReference>
<sequence>MPALTALAALQQLTLGFGVFVLSTLLLQAITLTTSPGIGQHLNNPDHVTLVLDRIQALSDIVETLYKEINPESLDSNSLTSPFVDPRPGLQQLAKSIVTYLLMVTWISGLYLFVDGLDAIRSRALKVYLSSSMLATANMGLIVMLLFLPAKP</sequence>
<reference evidence="2" key="2">
    <citation type="journal article" date="2023" name="IMA Fungus">
        <title>Comparative genomic study of the Penicillium genus elucidates a diverse pangenome and 15 lateral gene transfer events.</title>
        <authorList>
            <person name="Petersen C."/>
            <person name="Sorensen T."/>
            <person name="Nielsen M.R."/>
            <person name="Sondergaard T.E."/>
            <person name="Sorensen J.L."/>
            <person name="Fitzpatrick D.A."/>
            <person name="Frisvad J.C."/>
            <person name="Nielsen K.L."/>
        </authorList>
    </citation>
    <scope>NUCLEOTIDE SEQUENCE</scope>
    <source>
        <strain evidence="2">IBT 22155</strain>
    </source>
</reference>
<organism evidence="2 3">
    <name type="scientific">Penicillium bovifimosum</name>
    <dbReference type="NCBI Taxonomy" id="126998"/>
    <lineage>
        <taxon>Eukaryota</taxon>
        <taxon>Fungi</taxon>
        <taxon>Dikarya</taxon>
        <taxon>Ascomycota</taxon>
        <taxon>Pezizomycotina</taxon>
        <taxon>Eurotiomycetes</taxon>
        <taxon>Eurotiomycetidae</taxon>
        <taxon>Eurotiales</taxon>
        <taxon>Aspergillaceae</taxon>
        <taxon>Penicillium</taxon>
    </lineage>
</organism>
<gene>
    <name evidence="2" type="ORF">N7515_009852</name>
</gene>
<keyword evidence="1" id="KW-0812">Transmembrane</keyword>
<feature type="transmembrane region" description="Helical" evidence="1">
    <location>
        <begin position="126"/>
        <end position="148"/>
    </location>
</feature>
<dbReference type="GeneID" id="81409766"/>
<accession>A0A9W9GIG8</accession>
<dbReference type="AlphaFoldDB" id="A0A9W9GIG8"/>
<keyword evidence="1" id="KW-0472">Membrane</keyword>
<reference evidence="2" key="1">
    <citation type="submission" date="2022-11" db="EMBL/GenBank/DDBJ databases">
        <authorList>
            <person name="Petersen C."/>
        </authorList>
    </citation>
    <scope>NUCLEOTIDE SEQUENCE</scope>
    <source>
        <strain evidence="2">IBT 22155</strain>
    </source>
</reference>
<protein>
    <submittedName>
        <fullName evidence="2">Uncharacterized protein</fullName>
    </submittedName>
</protein>
<proteinExistence type="predicted"/>
<feature type="transmembrane region" description="Helical" evidence="1">
    <location>
        <begin position="97"/>
        <end position="114"/>
    </location>
</feature>
<evidence type="ECO:0000313" key="2">
    <source>
        <dbReference type="EMBL" id="KAJ5120464.1"/>
    </source>
</evidence>